<protein>
    <submittedName>
        <fullName evidence="1">Uncharacterized protein</fullName>
    </submittedName>
</protein>
<organism evidence="1 2">
    <name type="scientific">Dermatophagoides pteronyssinus</name>
    <name type="common">European house dust mite</name>
    <dbReference type="NCBI Taxonomy" id="6956"/>
    <lineage>
        <taxon>Eukaryota</taxon>
        <taxon>Metazoa</taxon>
        <taxon>Ecdysozoa</taxon>
        <taxon>Arthropoda</taxon>
        <taxon>Chelicerata</taxon>
        <taxon>Arachnida</taxon>
        <taxon>Acari</taxon>
        <taxon>Acariformes</taxon>
        <taxon>Sarcoptiformes</taxon>
        <taxon>Astigmata</taxon>
        <taxon>Psoroptidia</taxon>
        <taxon>Analgoidea</taxon>
        <taxon>Pyroglyphidae</taxon>
        <taxon>Dermatophagoidinae</taxon>
        <taxon>Dermatophagoides</taxon>
    </lineage>
</organism>
<evidence type="ECO:0000313" key="1">
    <source>
        <dbReference type="EMBL" id="KAH9426014.1"/>
    </source>
</evidence>
<comment type="caution">
    <text evidence="1">The sequence shown here is derived from an EMBL/GenBank/DDBJ whole genome shotgun (WGS) entry which is preliminary data.</text>
</comment>
<evidence type="ECO:0000313" key="2">
    <source>
        <dbReference type="Proteomes" id="UP000887458"/>
    </source>
</evidence>
<dbReference type="EMBL" id="NJHN03000012">
    <property type="protein sequence ID" value="KAH9426014.1"/>
    <property type="molecule type" value="Genomic_DNA"/>
</dbReference>
<keyword evidence="2" id="KW-1185">Reference proteome</keyword>
<reference evidence="1 2" key="2">
    <citation type="journal article" date="2022" name="Mol. Biol. Evol.">
        <title>Comparative Genomics Reveals Insights into the Divergent Evolution of Astigmatic Mites and Household Pest Adaptations.</title>
        <authorList>
            <person name="Xiong Q."/>
            <person name="Wan A.T."/>
            <person name="Liu X."/>
            <person name="Fung C.S."/>
            <person name="Xiao X."/>
            <person name="Malainual N."/>
            <person name="Hou J."/>
            <person name="Wang L."/>
            <person name="Wang M."/>
            <person name="Yang K.Y."/>
            <person name="Cui Y."/>
            <person name="Leung E.L."/>
            <person name="Nong W."/>
            <person name="Shin S.K."/>
            <person name="Au S.W."/>
            <person name="Jeong K.Y."/>
            <person name="Chew F.T."/>
            <person name="Hui J.H."/>
            <person name="Leung T.F."/>
            <person name="Tungtrongchitr A."/>
            <person name="Zhong N."/>
            <person name="Liu Z."/>
            <person name="Tsui S.K."/>
        </authorList>
    </citation>
    <scope>NUCLEOTIDE SEQUENCE [LARGE SCALE GENOMIC DNA]</scope>
    <source>
        <strain evidence="1">Derp</strain>
    </source>
</reference>
<dbReference type="Proteomes" id="UP000887458">
    <property type="component" value="Unassembled WGS sequence"/>
</dbReference>
<name>A0ABQ8JTU1_DERPT</name>
<gene>
    <name evidence="1" type="ORF">DERP_006954</name>
</gene>
<sequence>MYNTELSKSNKFERCSSFSCLIALTSLSILNSEFVRCNSLTSFCKTLIRTLYEITSVSLVIVFQSTIGLVAFDSTVRGIKVDSSNNTDVGICETDGSFGLGRLIPLNMIFEFDGFFAVVGIIDGLGIDDIFGIREPDGFFELNVGILESITVVFQMIIV</sequence>
<reference evidence="1 2" key="1">
    <citation type="journal article" date="2018" name="J. Allergy Clin. Immunol.">
        <title>High-quality assembly of Dermatophagoides pteronyssinus genome and transcriptome reveals a wide range of novel allergens.</title>
        <authorList>
            <person name="Liu X.Y."/>
            <person name="Yang K.Y."/>
            <person name="Wang M.Q."/>
            <person name="Kwok J.S."/>
            <person name="Zeng X."/>
            <person name="Yang Z."/>
            <person name="Xiao X.J."/>
            <person name="Lau C.P."/>
            <person name="Li Y."/>
            <person name="Huang Z.M."/>
            <person name="Ba J.G."/>
            <person name="Yim A.K."/>
            <person name="Ouyang C.Y."/>
            <person name="Ngai S.M."/>
            <person name="Chan T.F."/>
            <person name="Leung E.L."/>
            <person name="Liu L."/>
            <person name="Liu Z.G."/>
            <person name="Tsui S.K."/>
        </authorList>
    </citation>
    <scope>NUCLEOTIDE SEQUENCE [LARGE SCALE GENOMIC DNA]</scope>
    <source>
        <strain evidence="1">Derp</strain>
    </source>
</reference>
<accession>A0ABQ8JTU1</accession>
<proteinExistence type="predicted"/>